<dbReference type="Pfam" id="PF21983">
    <property type="entry name" value="NikA-like"/>
    <property type="match status" value="1"/>
</dbReference>
<dbReference type="RefSeq" id="WP_114442654.1">
    <property type="nucleotide sequence ID" value="NZ_QOZG01000016.1"/>
</dbReference>
<evidence type="ECO:0000313" key="2">
    <source>
        <dbReference type="Proteomes" id="UP000253420"/>
    </source>
</evidence>
<evidence type="ECO:0000313" key="1">
    <source>
        <dbReference type="EMBL" id="RCS21698.1"/>
    </source>
</evidence>
<dbReference type="AlphaFoldDB" id="A0A368JX03"/>
<dbReference type="InterPro" id="IPR053842">
    <property type="entry name" value="NikA-like"/>
</dbReference>
<organism evidence="1 2">
    <name type="scientific">Phyllobacterium salinisoli</name>
    <dbReference type="NCBI Taxonomy" id="1899321"/>
    <lineage>
        <taxon>Bacteria</taxon>
        <taxon>Pseudomonadati</taxon>
        <taxon>Pseudomonadota</taxon>
        <taxon>Alphaproteobacteria</taxon>
        <taxon>Hyphomicrobiales</taxon>
        <taxon>Phyllobacteriaceae</taxon>
        <taxon>Phyllobacterium</taxon>
    </lineage>
</organism>
<gene>
    <name evidence="1" type="ORF">DUT91_22190</name>
</gene>
<protein>
    <submittedName>
        <fullName evidence="1">Plasmid mobilization relaxosome protein MobC</fullName>
    </submittedName>
</protein>
<dbReference type="Proteomes" id="UP000253420">
    <property type="component" value="Unassembled WGS sequence"/>
</dbReference>
<accession>A0A368JX03</accession>
<reference evidence="1 2" key="1">
    <citation type="submission" date="2018-07" db="EMBL/GenBank/DDBJ databases">
        <title>The draft genome of Phyllobacterium salinisoli.</title>
        <authorList>
            <person name="Liu L."/>
            <person name="Li L."/>
            <person name="Zhang X."/>
            <person name="Liang L."/>
        </authorList>
    </citation>
    <scope>NUCLEOTIDE SEQUENCE [LARGE SCALE GENOMIC DNA]</scope>
    <source>
        <strain evidence="1 2">LLAN61</strain>
    </source>
</reference>
<keyword evidence="2" id="KW-1185">Reference proteome</keyword>
<name>A0A368JX03_9HYPH</name>
<sequence>MNPETSIKTPKPISLRLTKKERAALERAAQGMTLSAYIRACIFADGEAKRKTKTRMPVKDHEALARALGLLGQSRIANNLNQLARHANSGSLAVDETTVEKLEESYAHVIALRDQLVAALGLLEEKAR</sequence>
<proteinExistence type="predicted"/>
<comment type="caution">
    <text evidence="1">The sequence shown here is derived from an EMBL/GenBank/DDBJ whole genome shotgun (WGS) entry which is preliminary data.</text>
</comment>
<dbReference type="EMBL" id="QOZG01000016">
    <property type="protein sequence ID" value="RCS21698.1"/>
    <property type="molecule type" value="Genomic_DNA"/>
</dbReference>
<dbReference type="OrthoDB" id="8548224at2"/>